<accession>A0AB34JB67</accession>
<dbReference type="EMBL" id="JBGBPQ010000010">
    <property type="protein sequence ID" value="KAL1518929.1"/>
    <property type="molecule type" value="Genomic_DNA"/>
</dbReference>
<reference evidence="3 5" key="1">
    <citation type="journal article" date="2024" name="Science">
        <title>Giant polyketide synthase enzymes in the biosynthesis of giant marine polyether toxins.</title>
        <authorList>
            <person name="Fallon T.R."/>
            <person name="Shende V.V."/>
            <person name="Wierzbicki I.H."/>
            <person name="Pendleton A.L."/>
            <person name="Watervoot N.F."/>
            <person name="Auber R.P."/>
            <person name="Gonzalez D.J."/>
            <person name="Wisecaver J.H."/>
            <person name="Moore B.S."/>
        </authorList>
    </citation>
    <scope>NUCLEOTIDE SEQUENCE [LARGE SCALE GENOMIC DNA]</scope>
    <source>
        <strain evidence="3 5">12B1</strain>
    </source>
</reference>
<keyword evidence="1" id="KW-0175">Coiled coil</keyword>
<name>A0AB34JB67_PRYPA</name>
<organism evidence="3 5">
    <name type="scientific">Prymnesium parvum</name>
    <name type="common">Toxic golden alga</name>
    <dbReference type="NCBI Taxonomy" id="97485"/>
    <lineage>
        <taxon>Eukaryota</taxon>
        <taxon>Haptista</taxon>
        <taxon>Haptophyta</taxon>
        <taxon>Prymnesiophyceae</taxon>
        <taxon>Prymnesiales</taxon>
        <taxon>Prymnesiaceae</taxon>
        <taxon>Prymnesium</taxon>
    </lineage>
</organism>
<feature type="compositionally biased region" description="Basic and acidic residues" evidence="2">
    <location>
        <begin position="185"/>
        <end position="196"/>
    </location>
</feature>
<feature type="region of interest" description="Disordered" evidence="2">
    <location>
        <begin position="15"/>
        <end position="144"/>
    </location>
</feature>
<feature type="region of interest" description="Disordered" evidence="2">
    <location>
        <begin position="269"/>
        <end position="301"/>
    </location>
</feature>
<protein>
    <submittedName>
        <fullName evidence="3">Uncharacterized protein</fullName>
    </submittedName>
</protein>
<dbReference type="AlphaFoldDB" id="A0AB34JB67"/>
<feature type="region of interest" description="Disordered" evidence="2">
    <location>
        <begin position="498"/>
        <end position="563"/>
    </location>
</feature>
<feature type="compositionally biased region" description="Gly residues" evidence="2">
    <location>
        <begin position="88"/>
        <end position="99"/>
    </location>
</feature>
<evidence type="ECO:0000313" key="5">
    <source>
        <dbReference type="Proteomes" id="UP001515480"/>
    </source>
</evidence>
<evidence type="ECO:0000313" key="3">
    <source>
        <dbReference type="EMBL" id="KAL1518929.1"/>
    </source>
</evidence>
<sequence>MASIFMVDASGLSGAHVFPRTSFSSETDGDSSVLSRDSRRVSWAAVPPPSPAPMSESLPATPTTAPPAPPAWALAGGSMRTEESGGMRTEGGAGAGGEGRTAPSDSSAEARRAPERNWLQKLFQPDGGPLDAASSAGEAPEKKEEAWLLSGLFPPSDKGWAELKAGLQKLQALHRHASSLPEASRSSHDALRREGAASRVAAVEASLGALVAELEEAVRWLAAPHEAAVRAAEASGSSAGETDEDDVLMNPDKTPERGLLRAARAQLAARADSQEELDRRVRRERRVERARSRRRPDEPKLARRQEVLAAYREIVGQLRPAWAPAKAEEARTADELQRAIEESAFELYLAGAESVHHAAEGEVAELHEAVNAARRERDEARAALRACCAAEEAAVAAATAALRVEVEAMRRKCDEAVAARAAMERMALETEANAQRLLERMGWASSAPGADGARAAARRDDAKVLDGAEEPAPVVAAAASIGSPPAASCVRQGVSATATASTTPPPAACGSETSKNLASAPARISRGAQHSSRELTRSWSFFRRSPRASAKSGVNGQAQGTDV</sequence>
<feature type="compositionally biased region" description="Low complexity" evidence="2">
    <location>
        <begin position="53"/>
        <end position="63"/>
    </location>
</feature>
<feature type="compositionally biased region" description="Basic and acidic residues" evidence="2">
    <location>
        <begin position="272"/>
        <end position="301"/>
    </location>
</feature>
<keyword evidence="5" id="KW-1185">Reference proteome</keyword>
<gene>
    <name evidence="3" type="ORF">AB1Y20_003201</name>
    <name evidence="4" type="ORF">AB1Y20_003205</name>
</gene>
<dbReference type="EMBL" id="JBGBPQ010000010">
    <property type="protein sequence ID" value="KAL1518933.1"/>
    <property type="molecule type" value="Genomic_DNA"/>
</dbReference>
<feature type="compositionally biased region" description="Polar residues" evidence="2">
    <location>
        <begin position="552"/>
        <end position="563"/>
    </location>
</feature>
<feature type="compositionally biased region" description="Low complexity" evidence="2">
    <location>
        <begin position="30"/>
        <end position="45"/>
    </location>
</feature>
<feature type="region of interest" description="Disordered" evidence="2">
    <location>
        <begin position="229"/>
        <end position="254"/>
    </location>
</feature>
<feature type="region of interest" description="Disordered" evidence="2">
    <location>
        <begin position="175"/>
        <end position="197"/>
    </location>
</feature>
<feature type="compositionally biased region" description="Low complexity" evidence="2">
    <location>
        <begin position="229"/>
        <end position="240"/>
    </location>
</feature>
<comment type="caution">
    <text evidence="3">The sequence shown here is derived from an EMBL/GenBank/DDBJ whole genome shotgun (WGS) entry which is preliminary data.</text>
</comment>
<dbReference type="Proteomes" id="UP001515480">
    <property type="component" value="Unassembled WGS sequence"/>
</dbReference>
<evidence type="ECO:0000256" key="2">
    <source>
        <dbReference type="SAM" id="MobiDB-lite"/>
    </source>
</evidence>
<proteinExistence type="predicted"/>
<evidence type="ECO:0000313" key="4">
    <source>
        <dbReference type="EMBL" id="KAL1518933.1"/>
    </source>
</evidence>
<feature type="coiled-coil region" evidence="1">
    <location>
        <begin position="356"/>
        <end position="383"/>
    </location>
</feature>
<evidence type="ECO:0000256" key="1">
    <source>
        <dbReference type="SAM" id="Coils"/>
    </source>
</evidence>